<protein>
    <submittedName>
        <fullName evidence="2">HEAT repeat protein</fullName>
    </submittedName>
</protein>
<dbReference type="Gene3D" id="1.25.10.10">
    <property type="entry name" value="Leucine-rich Repeat Variant"/>
    <property type="match status" value="2"/>
</dbReference>
<name>A0ABU0J3S0_9HYPH</name>
<dbReference type="InterPro" id="IPR011989">
    <property type="entry name" value="ARM-like"/>
</dbReference>
<evidence type="ECO:0000313" key="2">
    <source>
        <dbReference type="EMBL" id="MDQ0468912.1"/>
    </source>
</evidence>
<keyword evidence="3" id="KW-1185">Reference proteome</keyword>
<dbReference type="InterPro" id="IPR004155">
    <property type="entry name" value="PBS_lyase_HEAT"/>
</dbReference>
<dbReference type="Proteomes" id="UP001242480">
    <property type="component" value="Unassembled WGS sequence"/>
</dbReference>
<evidence type="ECO:0000256" key="1">
    <source>
        <dbReference type="SAM" id="SignalP"/>
    </source>
</evidence>
<dbReference type="Pfam" id="PF13646">
    <property type="entry name" value="HEAT_2"/>
    <property type="match status" value="1"/>
</dbReference>
<dbReference type="EMBL" id="JAUSVX010000002">
    <property type="protein sequence ID" value="MDQ0468912.1"/>
    <property type="molecule type" value="Genomic_DNA"/>
</dbReference>
<sequence>MRAHLLAILGVLIGAAKSFAAEVDYSKAPIETLISDLTLVQTEAPGLQSTATWRGFIGDDSPPDFMAGIIGSPLPGAVPQMRELVRRGPRALAALIRHLRDARPTKLAVGIDSQGWPGRPTVGTQIFGKEYDPRTPDARSTSCNFSLSCEEKSFQGEYVVRVGDIAFGLIGQIVNRALTPVRYQPTAILIVNSPVETPEIASLVRRDWSGVDADGLRVSLFADLRGEFEDRYSPALARLRLYYRDAYDALDGLDLKKRLAFENEEQRARQKAAEAAQHPAGPPIASSGSILDSLVGGCQPLAACLEALDEGIRKRSGRLGNVPAVARHLETFGEAAKKALLERATDPDERWRWAAGDLLGQWRTLSEQDIGPLLVASRMQRGRTAAYALARIGSPEAIRALARRIEIYGNVDVTGEALASLGSKALPHLLPVLMNDDRWMDATAIIGKMGQRAAPGDWGVLAADPRRPIDERIAALRGLSAMGEQARGTGDAIAPLLHSRDARLRAAADDALTKMHYPAVIERDVRGCVPLSDAFSSRGSDGGCLGRIASYGGAAAEFGRIIAERFLDSPNGSDRRDAATALGYIDDQAAAPRLIELLSDPDWRVVYASARALGWLGSQDAIPALERVAATHWLMEVRAQAQSSASVMRTPEQRIAKRAMGSSSSQDDVFAPNPVIGSVPPACMGSGCPPACMSGKWSWQGEAFQHPATEQLSIAVPASGGRAAGRMSGSAAWSGDGAFAWEPLRGRRQILRGVGVRGIHASSDGVVALLGETADFRYSASENMQASYGGRGLRGEAYALHAIRDGAGNWRLNELARLPLGADSFASIGPDLYAAWSSDRVVVFSLQGILGLATCVEAQ</sequence>
<dbReference type="InterPro" id="IPR016024">
    <property type="entry name" value="ARM-type_fold"/>
</dbReference>
<feature type="chain" id="PRO_5045370615" evidence="1">
    <location>
        <begin position="21"/>
        <end position="859"/>
    </location>
</feature>
<keyword evidence="1" id="KW-0732">Signal</keyword>
<dbReference type="PANTHER" id="PTHR12697">
    <property type="entry name" value="PBS LYASE HEAT-LIKE PROTEIN"/>
    <property type="match status" value="1"/>
</dbReference>
<reference evidence="2 3" key="1">
    <citation type="submission" date="2023-07" db="EMBL/GenBank/DDBJ databases">
        <title>Genomic Encyclopedia of Type Strains, Phase IV (KMG-IV): sequencing the most valuable type-strain genomes for metagenomic binning, comparative biology and taxonomic classification.</title>
        <authorList>
            <person name="Goeker M."/>
        </authorList>
    </citation>
    <scope>NUCLEOTIDE SEQUENCE [LARGE SCALE GENOMIC DNA]</scope>
    <source>
        <strain evidence="2 3">DSM 19619</strain>
    </source>
</reference>
<organism evidence="2 3">
    <name type="scientific">Labrys wisconsinensis</name>
    <dbReference type="NCBI Taxonomy" id="425677"/>
    <lineage>
        <taxon>Bacteria</taxon>
        <taxon>Pseudomonadati</taxon>
        <taxon>Pseudomonadota</taxon>
        <taxon>Alphaproteobacteria</taxon>
        <taxon>Hyphomicrobiales</taxon>
        <taxon>Xanthobacteraceae</taxon>
        <taxon>Labrys</taxon>
    </lineage>
</organism>
<comment type="caution">
    <text evidence="2">The sequence shown here is derived from an EMBL/GenBank/DDBJ whole genome shotgun (WGS) entry which is preliminary data.</text>
</comment>
<dbReference type="RefSeq" id="WP_307270746.1">
    <property type="nucleotide sequence ID" value="NZ_JAUSVX010000002.1"/>
</dbReference>
<evidence type="ECO:0000313" key="3">
    <source>
        <dbReference type="Proteomes" id="UP001242480"/>
    </source>
</evidence>
<dbReference type="SUPFAM" id="SSF48371">
    <property type="entry name" value="ARM repeat"/>
    <property type="match status" value="2"/>
</dbReference>
<dbReference type="PANTHER" id="PTHR12697:SF5">
    <property type="entry name" value="DEOXYHYPUSINE HYDROXYLASE"/>
    <property type="match status" value="1"/>
</dbReference>
<proteinExistence type="predicted"/>
<dbReference type="SMART" id="SM00567">
    <property type="entry name" value="EZ_HEAT"/>
    <property type="match status" value="3"/>
</dbReference>
<accession>A0ABU0J3S0</accession>
<feature type="signal peptide" evidence="1">
    <location>
        <begin position="1"/>
        <end position="20"/>
    </location>
</feature>
<gene>
    <name evidence="2" type="ORF">QO011_001912</name>
</gene>